<gene>
    <name evidence="6" type="ORF">AM231_04290</name>
</gene>
<evidence type="ECO:0000313" key="7">
    <source>
        <dbReference type="Proteomes" id="UP000036932"/>
    </source>
</evidence>
<keyword evidence="2" id="KW-0863">Zinc-finger</keyword>
<comment type="caution">
    <text evidence="6">The sequence shown here is derived from an EMBL/GenBank/DDBJ whole genome shotgun (WGS) entry which is preliminary data.</text>
</comment>
<dbReference type="AlphaFoldDB" id="A0A0M1P317"/>
<keyword evidence="3" id="KW-0862">Zinc</keyword>
<reference evidence="7" key="1">
    <citation type="submission" date="2015-08" db="EMBL/GenBank/DDBJ databases">
        <title>Genome sequencing project for genomic taxonomy and phylogenomics of Bacillus-like bacteria.</title>
        <authorList>
            <person name="Liu B."/>
            <person name="Wang J."/>
            <person name="Zhu Y."/>
            <person name="Liu G."/>
            <person name="Chen Q."/>
            <person name="Chen Z."/>
            <person name="Lan J."/>
            <person name="Che J."/>
            <person name="Ge C."/>
            <person name="Shi H."/>
            <person name="Pan Z."/>
            <person name="Liu X."/>
        </authorList>
    </citation>
    <scope>NUCLEOTIDE SEQUENCE [LARGE SCALE GENOMIC DNA]</scope>
    <source>
        <strain evidence="7">FJAT-22460</strain>
    </source>
</reference>
<evidence type="ECO:0000256" key="4">
    <source>
        <dbReference type="PROSITE-ProRule" id="PRU00510"/>
    </source>
</evidence>
<feature type="domain" description="Zinc finger DksA/TraR C4-type" evidence="5">
    <location>
        <begin position="91"/>
        <end position="117"/>
    </location>
</feature>
<dbReference type="Pfam" id="PF01258">
    <property type="entry name" value="zf-dskA_traR"/>
    <property type="match status" value="1"/>
</dbReference>
<keyword evidence="7" id="KW-1185">Reference proteome</keyword>
<dbReference type="InterPro" id="IPR000962">
    <property type="entry name" value="Znf_DskA_TraR"/>
</dbReference>
<dbReference type="SUPFAM" id="SSF57716">
    <property type="entry name" value="Glucocorticoid receptor-like (DNA-binding domain)"/>
    <property type="match status" value="1"/>
</dbReference>
<evidence type="ECO:0000313" key="6">
    <source>
        <dbReference type="EMBL" id="KOR88449.1"/>
    </source>
</evidence>
<evidence type="ECO:0000256" key="1">
    <source>
        <dbReference type="ARBA" id="ARBA00022723"/>
    </source>
</evidence>
<dbReference type="GO" id="GO:0008270">
    <property type="term" value="F:zinc ion binding"/>
    <property type="evidence" value="ECO:0007669"/>
    <property type="project" value="UniProtKB-KW"/>
</dbReference>
<dbReference type="NCBIfam" id="TIGR02890">
    <property type="entry name" value="bacill_yteA"/>
    <property type="match status" value="1"/>
</dbReference>
<dbReference type="PROSITE" id="PS51128">
    <property type="entry name" value="ZF_DKSA_2"/>
    <property type="match status" value="1"/>
</dbReference>
<dbReference type="OrthoDB" id="9811543at2"/>
<proteinExistence type="predicted"/>
<feature type="zinc finger region" description="dksA C4-type" evidence="4">
    <location>
        <begin position="95"/>
        <end position="119"/>
    </location>
</feature>
<protein>
    <submittedName>
        <fullName evidence="6">Molecular chaperone DnaK</fullName>
    </submittedName>
</protein>
<dbReference type="Proteomes" id="UP000036932">
    <property type="component" value="Unassembled WGS sequence"/>
</dbReference>
<dbReference type="InterPro" id="IPR014240">
    <property type="entry name" value="YteA"/>
</dbReference>
<evidence type="ECO:0000259" key="5">
    <source>
        <dbReference type="Pfam" id="PF01258"/>
    </source>
</evidence>
<accession>A0A0M1P317</accession>
<dbReference type="SUPFAM" id="SSF109635">
    <property type="entry name" value="DnaK suppressor protein DksA, alpha-hairpin domain"/>
    <property type="match status" value="1"/>
</dbReference>
<dbReference type="PANTHER" id="PTHR33823:SF4">
    <property type="entry name" value="GENERAL STRESS PROTEIN 16O"/>
    <property type="match status" value="1"/>
</dbReference>
<dbReference type="RefSeq" id="WP_053489076.1">
    <property type="nucleotide sequence ID" value="NZ_LIUT01000001.1"/>
</dbReference>
<evidence type="ECO:0000256" key="3">
    <source>
        <dbReference type="ARBA" id="ARBA00022833"/>
    </source>
</evidence>
<dbReference type="InterPro" id="IPR037187">
    <property type="entry name" value="DnaK_N"/>
</dbReference>
<name>A0A0M1P317_9BACL</name>
<keyword evidence="1" id="KW-0479">Metal-binding</keyword>
<dbReference type="PANTHER" id="PTHR33823">
    <property type="entry name" value="RNA POLYMERASE-BINDING TRANSCRIPTION FACTOR DKSA-RELATED"/>
    <property type="match status" value="1"/>
</dbReference>
<organism evidence="6 7">
    <name type="scientific">Paenibacillus solani</name>
    <dbReference type="NCBI Taxonomy" id="1705565"/>
    <lineage>
        <taxon>Bacteria</taxon>
        <taxon>Bacillati</taxon>
        <taxon>Bacillota</taxon>
        <taxon>Bacilli</taxon>
        <taxon>Bacillales</taxon>
        <taxon>Paenibacillaceae</taxon>
        <taxon>Paenibacillus</taxon>
    </lineage>
</organism>
<dbReference type="Gene3D" id="1.20.120.910">
    <property type="entry name" value="DksA, coiled-coil domain"/>
    <property type="match status" value="1"/>
</dbReference>
<evidence type="ECO:0000256" key="2">
    <source>
        <dbReference type="ARBA" id="ARBA00022771"/>
    </source>
</evidence>
<sequence length="247" mass="28243">MSHLTQEQLNHLQQKLMERKVELERRMVYNDQHGLGESERDMTGELSHIDNHPGDVGTEVFERGKDLALQDRVDQELQRVIFSLESIHHDRYGICVTCGQPIPYERLEVLPDTQYCVKDTPRERVSRDRPVEEEVLAPAFGKSSMDEHEYAAFDGEDAWQIVESWGNSNSPALAEGNEIDSYNEMDIENGDDQGGFVEVYENFVATNIDGSEVFVVRSPQYIDYLNRGEGSYLLDPYGNDPDDESFS</sequence>
<dbReference type="EMBL" id="LIUT01000001">
    <property type="protein sequence ID" value="KOR88449.1"/>
    <property type="molecule type" value="Genomic_DNA"/>
</dbReference>
<dbReference type="PATRIC" id="fig|1705565.3.peg.2740"/>